<reference evidence="1 2" key="1">
    <citation type="submission" date="2024-02" db="EMBL/GenBank/DDBJ databases">
        <title>A draft genome for the cacao thread blight pathogen Marasmius crinis-equi.</title>
        <authorList>
            <person name="Cohen S.P."/>
            <person name="Baruah I.K."/>
            <person name="Amoako-Attah I."/>
            <person name="Bukari Y."/>
            <person name="Meinhardt L.W."/>
            <person name="Bailey B.A."/>
        </authorList>
    </citation>
    <scope>NUCLEOTIDE SEQUENCE [LARGE SCALE GENOMIC DNA]</scope>
    <source>
        <strain evidence="1 2">GH-76</strain>
    </source>
</reference>
<comment type="caution">
    <text evidence="1">The sequence shown here is derived from an EMBL/GenBank/DDBJ whole genome shotgun (WGS) entry which is preliminary data.</text>
</comment>
<evidence type="ECO:0000313" key="1">
    <source>
        <dbReference type="EMBL" id="KAL0572513.1"/>
    </source>
</evidence>
<accession>A0ABR3FB86</accession>
<dbReference type="Proteomes" id="UP001465976">
    <property type="component" value="Unassembled WGS sequence"/>
</dbReference>
<evidence type="ECO:0000313" key="2">
    <source>
        <dbReference type="Proteomes" id="UP001465976"/>
    </source>
</evidence>
<sequence length="694" mass="80039">MGLRQPRKPSSTPTNTKECPRCHQHIKVSGPYWGQHQESCARKEHNRLAGLANRDARLQGGPVEIQSVQENWPSSSELFDAEFTAPDYYERLDDFQAIPDDPDIPKENDPSDEIDDIRVIFHPASHLPAEQVAFEDFSREADREPILYDNIPWRPFLSRFDFEVADLALRCHMTRDLTNTFLNLLEQAHNGATVSNKTYDQVQAMWEANADRTTRFQTAPIEVPFQDGFRTFDTYYRPLDDWLREIVEDEGLSRDMNWDARKHYKFNGQEWERFIDEPWTADSWWEFQTRINEHQLPGGFDAKPLALIFYADKDKLSSFGSAKGYPVIATVGNLPAHIRNGGGIGSGRIVGWHPVIEEEAEHTGKKFFVDFKSVVWHESTSKILESVRILSEVGCVYKCGDGVERLIFLVLLALSADYEEQCVMTLIRGLRALHPCPKCMVGKEELSDLSHRWKKRAAQDTIDVLNEVALLDLKGEKETLLKEYSLRFAQNAFMTIANSDPYQAASFDDLHFEDLRMWGSHLFPLLKNHFECLGRKAQGSLDKRFKEFPRWRNINPFPSVTTMTFNDGSKHRDVSRMFLFAAESLFQEKDDPAAYVLLRAVRAYVNVMMYAGLDVHTATTMAAGRENVRILHSLLSRYADLPKPEKMENAGDKNWDFIKYHYFIHLFEDIQSKGALRNYSTRHQRKPPLLINSN</sequence>
<keyword evidence="2" id="KW-1185">Reference proteome</keyword>
<gene>
    <name evidence="1" type="ORF">V5O48_009455</name>
</gene>
<organism evidence="1 2">
    <name type="scientific">Marasmius crinis-equi</name>
    <dbReference type="NCBI Taxonomy" id="585013"/>
    <lineage>
        <taxon>Eukaryota</taxon>
        <taxon>Fungi</taxon>
        <taxon>Dikarya</taxon>
        <taxon>Basidiomycota</taxon>
        <taxon>Agaricomycotina</taxon>
        <taxon>Agaricomycetes</taxon>
        <taxon>Agaricomycetidae</taxon>
        <taxon>Agaricales</taxon>
        <taxon>Marasmiineae</taxon>
        <taxon>Marasmiaceae</taxon>
        <taxon>Marasmius</taxon>
    </lineage>
</organism>
<dbReference type="Pfam" id="PF18759">
    <property type="entry name" value="Plavaka"/>
    <property type="match status" value="1"/>
</dbReference>
<dbReference type="InterPro" id="IPR041078">
    <property type="entry name" value="Plavaka"/>
</dbReference>
<protein>
    <submittedName>
        <fullName evidence="1">Uncharacterized protein</fullName>
    </submittedName>
</protein>
<name>A0ABR3FB86_9AGAR</name>
<dbReference type="EMBL" id="JBAHYK010000621">
    <property type="protein sequence ID" value="KAL0572513.1"/>
    <property type="molecule type" value="Genomic_DNA"/>
</dbReference>
<proteinExistence type="predicted"/>